<dbReference type="PANTHER" id="PTHR24002">
    <property type="entry name" value="SOLUTE CARRIER FAMILY 22 MEMBER 18"/>
    <property type="match status" value="1"/>
</dbReference>
<dbReference type="Pfam" id="PF07690">
    <property type="entry name" value="MFS_1"/>
    <property type="match status" value="2"/>
</dbReference>
<accession>A0A8J2WSJ8</accession>
<protein>
    <recommendedName>
        <fullName evidence="6">Major facilitator superfamily (MFS) profile domain-containing protein</fullName>
    </recommendedName>
</protein>
<evidence type="ECO:0000256" key="2">
    <source>
        <dbReference type="ARBA" id="ARBA00022692"/>
    </source>
</evidence>
<dbReference type="GO" id="GO:0016020">
    <property type="term" value="C:membrane"/>
    <property type="evidence" value="ECO:0007669"/>
    <property type="project" value="UniProtKB-SubCell"/>
</dbReference>
<dbReference type="EMBL" id="CAKKNE010000001">
    <property type="protein sequence ID" value="CAH0366682.1"/>
    <property type="molecule type" value="Genomic_DNA"/>
</dbReference>
<evidence type="ECO:0000259" key="6">
    <source>
        <dbReference type="PROSITE" id="PS50850"/>
    </source>
</evidence>
<dbReference type="Gene3D" id="1.20.1250.20">
    <property type="entry name" value="MFS general substrate transporter like domains"/>
    <property type="match status" value="1"/>
</dbReference>
<sequence length="418" mass="43036">MPSDTDTTVGLVLLNVVMYAFAYQLQRPVEPFLIKSLSEGADAKTVAKTYGRLQSFFQAAQTIGSPIVGALLDKIGARYCSVIVFLASASSYAILASSTTLSHLFLSKLAATLQAGFLVAQAGVAAATATAPPTVRAAALGRLTTAYTIGATVGPTVGGYLGTTGDLYRGARLAVGVSLLSTLLSLGLPKGTWVRKDSDKTSTGIWRSFEIARRPNVRGLLLVKVLGSVASSMYGTTYPLVLTTDLGLNAQTLGFFMSASSIAVAILGAFGMAPLVGFFGPRRLARYGLAARAGLVLLFSVLVGYAADAYGTEQALAHRTTYVCHASVLHALAAHVLATSLTTQTTGLVAADEQGALLGLEHALFAGARVVGPIMGTSLLAAGGVKTVAVVCAVVDVALALTLRDGSAKEAAEEEKTN</sequence>
<dbReference type="InterPro" id="IPR036259">
    <property type="entry name" value="MFS_trans_sf"/>
</dbReference>
<dbReference type="PANTHER" id="PTHR24002:SF3">
    <property type="entry name" value="SOLUTE CARRIER FAMILY 22 MEMBER 18"/>
    <property type="match status" value="1"/>
</dbReference>
<name>A0A8J2WSJ8_9STRA</name>
<feature type="transmembrane region" description="Helical" evidence="5">
    <location>
        <begin position="82"/>
        <end position="105"/>
    </location>
</feature>
<keyword evidence="3 5" id="KW-1133">Transmembrane helix</keyword>
<evidence type="ECO:0000256" key="3">
    <source>
        <dbReference type="ARBA" id="ARBA00022989"/>
    </source>
</evidence>
<dbReference type="InterPro" id="IPR011701">
    <property type="entry name" value="MFS"/>
</dbReference>
<feature type="transmembrane region" description="Helical" evidence="5">
    <location>
        <begin position="111"/>
        <end position="131"/>
    </location>
</feature>
<dbReference type="GO" id="GO:0005635">
    <property type="term" value="C:nuclear envelope"/>
    <property type="evidence" value="ECO:0007669"/>
    <property type="project" value="TreeGrafter"/>
</dbReference>
<keyword evidence="8" id="KW-1185">Reference proteome</keyword>
<feature type="transmembrane region" description="Helical" evidence="5">
    <location>
        <begin position="6"/>
        <end position="25"/>
    </location>
</feature>
<keyword evidence="2 5" id="KW-0812">Transmembrane</keyword>
<gene>
    <name evidence="7" type="ORF">PECAL_1P31880</name>
</gene>
<feature type="transmembrane region" description="Helical" evidence="5">
    <location>
        <begin position="253"/>
        <end position="277"/>
    </location>
</feature>
<evidence type="ECO:0000256" key="4">
    <source>
        <dbReference type="ARBA" id="ARBA00023136"/>
    </source>
</evidence>
<reference evidence="7" key="1">
    <citation type="submission" date="2021-11" db="EMBL/GenBank/DDBJ databases">
        <authorList>
            <consortium name="Genoscope - CEA"/>
            <person name="William W."/>
        </authorList>
    </citation>
    <scope>NUCLEOTIDE SEQUENCE</scope>
</reference>
<dbReference type="InterPro" id="IPR001958">
    <property type="entry name" value="Tet-R_TetA/multi-R_MdtG-like"/>
</dbReference>
<dbReference type="Proteomes" id="UP000789595">
    <property type="component" value="Unassembled WGS sequence"/>
</dbReference>
<feature type="transmembrane region" description="Helical" evidence="5">
    <location>
        <begin position="221"/>
        <end position="241"/>
    </location>
</feature>
<comment type="subcellular location">
    <subcellularLocation>
        <location evidence="1">Membrane</location>
        <topology evidence="1">Multi-pass membrane protein</topology>
    </subcellularLocation>
</comment>
<dbReference type="SUPFAM" id="SSF103473">
    <property type="entry name" value="MFS general substrate transporter"/>
    <property type="match status" value="1"/>
</dbReference>
<dbReference type="InterPro" id="IPR020846">
    <property type="entry name" value="MFS_dom"/>
</dbReference>
<evidence type="ECO:0000313" key="7">
    <source>
        <dbReference type="EMBL" id="CAH0366682.1"/>
    </source>
</evidence>
<evidence type="ECO:0000256" key="1">
    <source>
        <dbReference type="ARBA" id="ARBA00004141"/>
    </source>
</evidence>
<evidence type="ECO:0000313" key="8">
    <source>
        <dbReference type="Proteomes" id="UP000789595"/>
    </source>
</evidence>
<feature type="domain" description="Major facilitator superfamily (MFS) profile" evidence="6">
    <location>
        <begin position="8"/>
        <end position="408"/>
    </location>
</feature>
<feature type="transmembrane region" description="Helical" evidence="5">
    <location>
        <begin position="289"/>
        <end position="307"/>
    </location>
</feature>
<keyword evidence="4 5" id="KW-0472">Membrane</keyword>
<dbReference type="GO" id="GO:0022857">
    <property type="term" value="F:transmembrane transporter activity"/>
    <property type="evidence" value="ECO:0007669"/>
    <property type="project" value="InterPro"/>
</dbReference>
<proteinExistence type="predicted"/>
<dbReference type="PRINTS" id="PR01035">
    <property type="entry name" value="TCRTETA"/>
</dbReference>
<comment type="caution">
    <text evidence="7">The sequence shown here is derived from an EMBL/GenBank/DDBJ whole genome shotgun (WGS) entry which is preliminary data.</text>
</comment>
<feature type="transmembrane region" description="Helical" evidence="5">
    <location>
        <begin position="143"/>
        <end position="161"/>
    </location>
</feature>
<organism evidence="7 8">
    <name type="scientific">Pelagomonas calceolata</name>
    <dbReference type="NCBI Taxonomy" id="35677"/>
    <lineage>
        <taxon>Eukaryota</taxon>
        <taxon>Sar</taxon>
        <taxon>Stramenopiles</taxon>
        <taxon>Ochrophyta</taxon>
        <taxon>Pelagophyceae</taxon>
        <taxon>Pelagomonadales</taxon>
        <taxon>Pelagomonadaceae</taxon>
        <taxon>Pelagomonas</taxon>
    </lineage>
</organism>
<evidence type="ECO:0000256" key="5">
    <source>
        <dbReference type="SAM" id="Phobius"/>
    </source>
</evidence>
<feature type="transmembrane region" description="Helical" evidence="5">
    <location>
        <begin position="379"/>
        <end position="401"/>
    </location>
</feature>
<dbReference type="PROSITE" id="PS50850">
    <property type="entry name" value="MFS"/>
    <property type="match status" value="1"/>
</dbReference>
<dbReference type="AlphaFoldDB" id="A0A8J2WSJ8"/>
<dbReference type="OrthoDB" id="440553at2759"/>